<protein>
    <submittedName>
        <fullName evidence="1">Uncharacterized protein</fullName>
    </submittedName>
</protein>
<dbReference type="EMBL" id="BMAR01000037">
    <property type="protein sequence ID" value="GFR50346.1"/>
    <property type="molecule type" value="Genomic_DNA"/>
</dbReference>
<dbReference type="Proteomes" id="UP001054857">
    <property type="component" value="Unassembled WGS sequence"/>
</dbReference>
<keyword evidence="2" id="KW-1185">Reference proteome</keyword>
<proteinExistence type="predicted"/>
<evidence type="ECO:0000313" key="2">
    <source>
        <dbReference type="Proteomes" id="UP001054857"/>
    </source>
</evidence>
<comment type="caution">
    <text evidence="1">The sequence shown here is derived from an EMBL/GenBank/DDBJ whole genome shotgun (WGS) entry which is preliminary data.</text>
</comment>
<evidence type="ECO:0000313" key="1">
    <source>
        <dbReference type="EMBL" id="GFR50346.1"/>
    </source>
</evidence>
<gene>
    <name evidence="1" type="ORF">Agub_g12555</name>
</gene>
<reference evidence="1 2" key="1">
    <citation type="journal article" date="2021" name="Sci. Rep.">
        <title>Genome sequencing of the multicellular alga Astrephomene provides insights into convergent evolution of germ-soma differentiation.</title>
        <authorList>
            <person name="Yamashita S."/>
            <person name="Yamamoto K."/>
            <person name="Matsuzaki R."/>
            <person name="Suzuki S."/>
            <person name="Yamaguchi H."/>
            <person name="Hirooka S."/>
            <person name="Minakuchi Y."/>
            <person name="Miyagishima S."/>
            <person name="Kawachi M."/>
            <person name="Toyoda A."/>
            <person name="Nozaki H."/>
        </authorList>
    </citation>
    <scope>NUCLEOTIDE SEQUENCE [LARGE SCALE GENOMIC DNA]</scope>
    <source>
        <strain evidence="1 2">NIES-4017</strain>
    </source>
</reference>
<feature type="non-terminal residue" evidence="1">
    <location>
        <position position="1"/>
    </location>
</feature>
<sequence>MAGNSPLGSAWGCADRGGSPVRGMRDNTAAAGLLAFEALVGPPFASLGLLEGGGGGGSGGGGGGRESTAVVTSAQLQAMQQQAAQVHTLQRRTLMLRLPHGWSTLGVELPAVAVQDGGGTAGGGGGTTSGGGCTTGGGGGACLLVLPSDKPATRAEAVAVEALLLEMLKDPAGAAERAGTWRAEVLGSLCSEAIACIHEAGRLRQAHGLG</sequence>
<organism evidence="1 2">
    <name type="scientific">Astrephomene gubernaculifera</name>
    <dbReference type="NCBI Taxonomy" id="47775"/>
    <lineage>
        <taxon>Eukaryota</taxon>
        <taxon>Viridiplantae</taxon>
        <taxon>Chlorophyta</taxon>
        <taxon>core chlorophytes</taxon>
        <taxon>Chlorophyceae</taxon>
        <taxon>CS clade</taxon>
        <taxon>Chlamydomonadales</taxon>
        <taxon>Astrephomenaceae</taxon>
        <taxon>Astrephomene</taxon>
    </lineage>
</organism>
<name>A0AAD3HRK9_9CHLO</name>
<dbReference type="AlphaFoldDB" id="A0AAD3HRK9"/>
<accession>A0AAD3HRK9</accession>